<evidence type="ECO:0000313" key="3">
    <source>
        <dbReference type="Proteomes" id="UP000092124"/>
    </source>
</evidence>
<keyword evidence="3" id="KW-1185">Reference proteome</keyword>
<dbReference type="Proteomes" id="UP000092124">
    <property type="component" value="Unassembled WGS sequence"/>
</dbReference>
<reference evidence="2 3" key="1">
    <citation type="submission" date="2016-06" db="EMBL/GenBank/DDBJ databases">
        <title>The Draft Genome Sequence and Annotation of the Desert Woodrat Neotoma lepida.</title>
        <authorList>
            <person name="Campbell M."/>
            <person name="Oakeson K.F."/>
            <person name="Yandell M."/>
            <person name="Halpert J.R."/>
            <person name="Dearing D."/>
        </authorList>
    </citation>
    <scope>NUCLEOTIDE SEQUENCE [LARGE SCALE GENOMIC DNA]</scope>
    <source>
        <strain evidence="2">417</strain>
        <tissue evidence="2">Liver</tissue>
    </source>
</reference>
<name>A0A1A6I0I4_NEOLE</name>
<accession>A0A1A6I0I4</accession>
<feature type="region of interest" description="Disordered" evidence="1">
    <location>
        <begin position="1"/>
        <end position="22"/>
    </location>
</feature>
<proteinExistence type="predicted"/>
<sequence>MAQDCDKGPSNEGGTATEGLPVSGLSADALTSVSIPQLQTLGTPVLQYPPHSCKLWVPLYFGIQSHNPSLRLQTLGTPVLEYTVPQPQSKAADPRHP</sequence>
<dbReference type="EMBL" id="LZPO01005771">
    <property type="protein sequence ID" value="OBS83487.1"/>
    <property type="molecule type" value="Genomic_DNA"/>
</dbReference>
<dbReference type="AlphaFoldDB" id="A0A1A6I0I4"/>
<gene>
    <name evidence="2" type="ORF">A6R68_22515</name>
</gene>
<evidence type="ECO:0000256" key="1">
    <source>
        <dbReference type="SAM" id="MobiDB-lite"/>
    </source>
</evidence>
<comment type="caution">
    <text evidence="2">The sequence shown here is derived from an EMBL/GenBank/DDBJ whole genome shotgun (WGS) entry which is preliminary data.</text>
</comment>
<protein>
    <submittedName>
        <fullName evidence="2">Uncharacterized protein</fullName>
    </submittedName>
</protein>
<evidence type="ECO:0000313" key="2">
    <source>
        <dbReference type="EMBL" id="OBS83487.1"/>
    </source>
</evidence>
<organism evidence="2 3">
    <name type="scientific">Neotoma lepida</name>
    <name type="common">Desert woodrat</name>
    <dbReference type="NCBI Taxonomy" id="56216"/>
    <lineage>
        <taxon>Eukaryota</taxon>
        <taxon>Metazoa</taxon>
        <taxon>Chordata</taxon>
        <taxon>Craniata</taxon>
        <taxon>Vertebrata</taxon>
        <taxon>Euteleostomi</taxon>
        <taxon>Mammalia</taxon>
        <taxon>Eutheria</taxon>
        <taxon>Euarchontoglires</taxon>
        <taxon>Glires</taxon>
        <taxon>Rodentia</taxon>
        <taxon>Myomorpha</taxon>
        <taxon>Muroidea</taxon>
        <taxon>Cricetidae</taxon>
        <taxon>Neotominae</taxon>
        <taxon>Neotoma</taxon>
    </lineage>
</organism>